<dbReference type="InterPro" id="IPR001267">
    <property type="entry name" value="Thymidine_kinase"/>
</dbReference>
<keyword evidence="3" id="KW-0237">DNA synthesis</keyword>
<evidence type="ECO:0000256" key="9">
    <source>
        <dbReference type="SAM" id="MobiDB-lite"/>
    </source>
</evidence>
<dbReference type="EMBL" id="JAOAOG010000302">
    <property type="protein sequence ID" value="KAJ6231179.1"/>
    <property type="molecule type" value="Genomic_DNA"/>
</dbReference>
<keyword evidence="11" id="KW-1185">Reference proteome</keyword>
<feature type="compositionally biased region" description="Low complexity" evidence="9">
    <location>
        <begin position="189"/>
        <end position="205"/>
    </location>
</feature>
<protein>
    <recommendedName>
        <fullName evidence="2">thymidine kinase</fullName>
        <ecNumber evidence="2">2.7.1.21</ecNumber>
    </recommendedName>
</protein>
<evidence type="ECO:0000313" key="10">
    <source>
        <dbReference type="EMBL" id="KAJ6231179.1"/>
    </source>
</evidence>
<evidence type="ECO:0000256" key="6">
    <source>
        <dbReference type="ARBA" id="ARBA00022777"/>
    </source>
</evidence>
<dbReference type="PANTHER" id="PTHR11441">
    <property type="entry name" value="THYMIDINE KINASE"/>
    <property type="match status" value="1"/>
</dbReference>
<dbReference type="InterPro" id="IPR027417">
    <property type="entry name" value="P-loop_NTPase"/>
</dbReference>
<evidence type="ECO:0000256" key="3">
    <source>
        <dbReference type="ARBA" id="ARBA00022634"/>
    </source>
</evidence>
<evidence type="ECO:0000256" key="4">
    <source>
        <dbReference type="ARBA" id="ARBA00022679"/>
    </source>
</evidence>
<dbReference type="Pfam" id="PF00265">
    <property type="entry name" value="TK"/>
    <property type="match status" value="2"/>
</dbReference>
<keyword evidence="6 10" id="KW-0418">Kinase</keyword>
<organism evidence="10 11">
    <name type="scientific">Anaeramoeba flamelloides</name>
    <dbReference type="NCBI Taxonomy" id="1746091"/>
    <lineage>
        <taxon>Eukaryota</taxon>
        <taxon>Metamonada</taxon>
        <taxon>Anaeramoebidae</taxon>
        <taxon>Anaeramoeba</taxon>
    </lineage>
</organism>
<dbReference type="Gene3D" id="3.40.50.300">
    <property type="entry name" value="P-loop containing nucleotide triphosphate hydrolases"/>
    <property type="match status" value="2"/>
</dbReference>
<comment type="similarity">
    <text evidence="1 8">Belongs to the thymidine kinase family.</text>
</comment>
<dbReference type="GO" id="GO:0016301">
    <property type="term" value="F:kinase activity"/>
    <property type="evidence" value="ECO:0007669"/>
    <property type="project" value="UniProtKB-KW"/>
</dbReference>
<proteinExistence type="inferred from homology"/>
<evidence type="ECO:0000256" key="2">
    <source>
        <dbReference type="ARBA" id="ARBA00012118"/>
    </source>
</evidence>
<reference evidence="10" key="1">
    <citation type="submission" date="2022-08" db="EMBL/GenBank/DDBJ databases">
        <title>Novel sulfate-reducing endosymbionts in the free-living metamonad Anaeramoeba.</title>
        <authorList>
            <person name="Jerlstrom-Hultqvist J."/>
            <person name="Cepicka I."/>
            <person name="Gallot-Lavallee L."/>
            <person name="Salas-Leiva D."/>
            <person name="Curtis B.A."/>
            <person name="Zahonova K."/>
            <person name="Pipaliya S."/>
            <person name="Dacks J."/>
            <person name="Roger A.J."/>
        </authorList>
    </citation>
    <scope>NUCLEOTIDE SEQUENCE</scope>
    <source>
        <strain evidence="10">Schooner1</strain>
    </source>
</reference>
<evidence type="ECO:0000256" key="7">
    <source>
        <dbReference type="ARBA" id="ARBA00022840"/>
    </source>
</evidence>
<comment type="caution">
    <text evidence="10">The sequence shown here is derived from an EMBL/GenBank/DDBJ whole genome shotgun (WGS) entry which is preliminary data.</text>
</comment>
<evidence type="ECO:0000256" key="5">
    <source>
        <dbReference type="ARBA" id="ARBA00022741"/>
    </source>
</evidence>
<dbReference type="SUPFAM" id="SSF57716">
    <property type="entry name" value="Glucocorticoid receptor-like (DNA-binding domain)"/>
    <property type="match status" value="2"/>
</dbReference>
<dbReference type="PANTHER" id="PTHR11441:SF0">
    <property type="entry name" value="THYMIDINE KINASE, CYTOSOLIC"/>
    <property type="match status" value="1"/>
</dbReference>
<dbReference type="Gene3D" id="3.30.60.20">
    <property type="match status" value="2"/>
</dbReference>
<feature type="region of interest" description="Disordered" evidence="9">
    <location>
        <begin position="183"/>
        <end position="205"/>
    </location>
</feature>
<sequence length="388" mass="44201">MNFEGHIELILGPIFSGKTSELIRRINRFSYASKKCLILKFSEESENEKKSFKTHSGYDYKALATDTLDRVSEQVKKFQVIGIDDGQFFPKIADFAEKLANEGKVVLIAALDGTFERKPFGCITQLIPRCENLVKLGSVCMVCFKEGSFSKRTTNEKQVKLLGGTEKYISVCRREYFESKCHKKENEQEQQQQENENENENQNQNGYTYDGQIQLILGPMFGGKSSELIRRSRKYSFANKKCTVIKFARDVRYSVDKCSTHDRVMMDAVPCTGKLFDVEDKVKDYDVIGIDEGQFFEDIIEFSEHMANKGKVIIIAALDGTFERKPFGRVLELVSKAEQVIKLNAVCTITYKDAAFTKRTSQEKEVQVIGGIDKYVAVSREGYFIAQN</sequence>
<name>A0ABQ8XIR3_9EUKA</name>
<keyword evidence="7" id="KW-0067">ATP-binding</keyword>
<evidence type="ECO:0000256" key="8">
    <source>
        <dbReference type="RuleBase" id="RU004165"/>
    </source>
</evidence>
<evidence type="ECO:0000256" key="1">
    <source>
        <dbReference type="ARBA" id="ARBA00007587"/>
    </source>
</evidence>
<dbReference type="EC" id="2.7.1.21" evidence="2"/>
<accession>A0ABQ8XIR3</accession>
<dbReference type="Proteomes" id="UP001150062">
    <property type="component" value="Unassembled WGS sequence"/>
</dbReference>
<evidence type="ECO:0000313" key="11">
    <source>
        <dbReference type="Proteomes" id="UP001150062"/>
    </source>
</evidence>
<dbReference type="SUPFAM" id="SSF52540">
    <property type="entry name" value="P-loop containing nucleoside triphosphate hydrolases"/>
    <property type="match status" value="2"/>
</dbReference>
<gene>
    <name evidence="10" type="ORF">M0813_06125</name>
</gene>
<keyword evidence="5" id="KW-0547">Nucleotide-binding</keyword>
<keyword evidence="4" id="KW-0808">Transferase</keyword>